<dbReference type="PANTHER" id="PTHR33990">
    <property type="entry name" value="PROTEIN YJDN-RELATED"/>
    <property type="match status" value="1"/>
</dbReference>
<dbReference type="PANTHER" id="PTHR33990:SF1">
    <property type="entry name" value="PROTEIN YJDN"/>
    <property type="match status" value="1"/>
</dbReference>
<evidence type="ECO:0000259" key="1">
    <source>
        <dbReference type="Pfam" id="PF06983"/>
    </source>
</evidence>
<accession>A0AA49GKT8</accession>
<dbReference type="Gene3D" id="3.10.180.10">
    <property type="entry name" value="2,3-Dihydroxybiphenyl 1,2-Dioxygenase, domain 1"/>
    <property type="match status" value="1"/>
</dbReference>
<dbReference type="CDD" id="cd06588">
    <property type="entry name" value="PhnB_like"/>
    <property type="match status" value="1"/>
</dbReference>
<dbReference type="Pfam" id="PF06983">
    <property type="entry name" value="3-dmu-9_3-mt"/>
    <property type="match status" value="1"/>
</dbReference>
<dbReference type="EMBL" id="CP120682">
    <property type="protein sequence ID" value="WKN35223.1"/>
    <property type="molecule type" value="Genomic_DNA"/>
</dbReference>
<organism evidence="2">
    <name type="scientific">Roseihalotalea indica</name>
    <dbReference type="NCBI Taxonomy" id="2867963"/>
    <lineage>
        <taxon>Bacteria</taxon>
        <taxon>Pseudomonadati</taxon>
        <taxon>Bacteroidota</taxon>
        <taxon>Cytophagia</taxon>
        <taxon>Cytophagales</taxon>
        <taxon>Catalimonadaceae</taxon>
        <taxon>Roseihalotalea</taxon>
    </lineage>
</organism>
<dbReference type="InterPro" id="IPR029068">
    <property type="entry name" value="Glyas_Bleomycin-R_OHBP_Dase"/>
</dbReference>
<dbReference type="AlphaFoldDB" id="A0AA49GKT8"/>
<reference evidence="2" key="2">
    <citation type="journal article" date="2024" name="Antonie Van Leeuwenhoek">
        <title>Roseihalotalea indica gen. nov., sp. nov., a halophilic Bacteroidetes from mesopelagic Southwest Indian Ocean with higher carbohydrate metabolic potential.</title>
        <authorList>
            <person name="Chen B."/>
            <person name="Zhang M."/>
            <person name="Lin D."/>
            <person name="Ye J."/>
            <person name="Tang K."/>
        </authorList>
    </citation>
    <scope>NUCLEOTIDE SEQUENCE</scope>
    <source>
        <strain evidence="2">TK19036</strain>
    </source>
</reference>
<gene>
    <name evidence="2" type="ORF">K4G66_22860</name>
</gene>
<reference evidence="2" key="1">
    <citation type="journal article" date="2023" name="Comput. Struct. Biotechnol. J.">
        <title>Discovery of a novel marine Bacteroidetes with a rich repertoire of carbohydrate-active enzymes.</title>
        <authorList>
            <person name="Chen B."/>
            <person name="Liu G."/>
            <person name="Chen Q."/>
            <person name="Wang H."/>
            <person name="Liu L."/>
            <person name="Tang K."/>
        </authorList>
    </citation>
    <scope>NUCLEOTIDE SEQUENCE</scope>
    <source>
        <strain evidence="2">TK19036</strain>
    </source>
</reference>
<dbReference type="SUPFAM" id="SSF54593">
    <property type="entry name" value="Glyoxalase/Bleomycin resistance protein/Dihydroxybiphenyl dioxygenase"/>
    <property type="match status" value="1"/>
</dbReference>
<proteinExistence type="predicted"/>
<feature type="domain" description="PhnB-like" evidence="1">
    <location>
        <begin position="5"/>
        <end position="137"/>
    </location>
</feature>
<evidence type="ECO:0000313" key="2">
    <source>
        <dbReference type="EMBL" id="WKN35223.1"/>
    </source>
</evidence>
<name>A0AA49GKT8_9BACT</name>
<protein>
    <submittedName>
        <fullName evidence="2">VOC family protein</fullName>
    </submittedName>
</protein>
<sequence>MASASTYLNFNRNTEEAFNFYKSVFGTEFQGEIMRMGDVPPQDGMPPLAEEDKHLIMHIMLPILGGHQLMGTDAPESMGFKLNFGNTMYINLEPDTREETKRLFEALSAGGKVDMELADMFWGDYFGSCIDKFGVQWMFNCAEKKS</sequence>
<dbReference type="InterPro" id="IPR028973">
    <property type="entry name" value="PhnB-like"/>
</dbReference>